<sequence length="379" mass="44374">MATARYLSPYRKHRSAVYHCISRVVDRRFILGDTERELFVGLMRNCETFYGVKILSYCVMSNHFHLLVEVPKEGEVEISDDEFLRRVKALYSASYYAEVKQIFNNLLETASQDAEGNPSRVAADNFKRQYTSRMHDLGNFMKSLKQRFSRWYNRHNNRDGYLWSGRYTSVLVQAGYVARIMSTYIDLNPVRAGMVEKPEDYRWCSYGAALAGDKRARRGLCRVLWLKDEMPNSAAENQPWDEENARHYWTDGCAERYRVLLYTDAEQTFKDIMTRDGQWVKAQVRKGIRKDEIEKVAEANGQVNMAYLLRHKVRHFSDGMAIGSQSFLNEVFQQTKEWFGEKRKSGARKMKSKHWSQSPKEVCAMRDLQQEPPLPNELE</sequence>
<dbReference type="Proteomes" id="UP000624703">
    <property type="component" value="Unassembled WGS sequence"/>
</dbReference>
<dbReference type="Pfam" id="PF01797">
    <property type="entry name" value="Y1_Tnp"/>
    <property type="match status" value="1"/>
</dbReference>
<dbReference type="EMBL" id="JAENIM010000041">
    <property type="protein sequence ID" value="MBK1791911.1"/>
    <property type="molecule type" value="Genomic_DNA"/>
</dbReference>
<dbReference type="SMART" id="SM01321">
    <property type="entry name" value="Y1_Tnp"/>
    <property type="match status" value="1"/>
</dbReference>
<evidence type="ECO:0000256" key="1">
    <source>
        <dbReference type="SAM" id="MobiDB-lite"/>
    </source>
</evidence>
<dbReference type="Gene3D" id="3.30.70.1290">
    <property type="entry name" value="Transposase IS200-like"/>
    <property type="match status" value="1"/>
</dbReference>
<evidence type="ECO:0000313" key="3">
    <source>
        <dbReference type="EMBL" id="MBK1791911.1"/>
    </source>
</evidence>
<feature type="compositionally biased region" description="Basic residues" evidence="1">
    <location>
        <begin position="345"/>
        <end position="354"/>
    </location>
</feature>
<name>A0A8J7MFP6_9BACT</name>
<dbReference type="GO" id="GO:0003677">
    <property type="term" value="F:DNA binding"/>
    <property type="evidence" value="ECO:0007669"/>
    <property type="project" value="InterPro"/>
</dbReference>
<dbReference type="InterPro" id="IPR002686">
    <property type="entry name" value="Transposase_17"/>
</dbReference>
<organism evidence="3 4">
    <name type="scientific">Persicirhabdus sediminis</name>
    <dbReference type="NCBI Taxonomy" id="454144"/>
    <lineage>
        <taxon>Bacteria</taxon>
        <taxon>Pseudomonadati</taxon>
        <taxon>Verrucomicrobiota</taxon>
        <taxon>Verrucomicrobiia</taxon>
        <taxon>Verrucomicrobiales</taxon>
        <taxon>Verrucomicrobiaceae</taxon>
        <taxon>Persicirhabdus</taxon>
    </lineage>
</organism>
<comment type="caution">
    <text evidence="3">The sequence shown here is derived from an EMBL/GenBank/DDBJ whole genome shotgun (WGS) entry which is preliminary data.</text>
</comment>
<dbReference type="GO" id="GO:0004803">
    <property type="term" value="F:transposase activity"/>
    <property type="evidence" value="ECO:0007669"/>
    <property type="project" value="InterPro"/>
</dbReference>
<evidence type="ECO:0000259" key="2">
    <source>
        <dbReference type="SMART" id="SM01321"/>
    </source>
</evidence>
<dbReference type="AlphaFoldDB" id="A0A8J7MFP6"/>
<dbReference type="RefSeq" id="WP_200311919.1">
    <property type="nucleotide sequence ID" value="NZ_JAENIM010000041.1"/>
</dbReference>
<evidence type="ECO:0000313" key="4">
    <source>
        <dbReference type="Proteomes" id="UP000624703"/>
    </source>
</evidence>
<keyword evidence="4" id="KW-1185">Reference proteome</keyword>
<feature type="domain" description="Transposase IS200-like" evidence="2">
    <location>
        <begin position="13"/>
        <end position="188"/>
    </location>
</feature>
<dbReference type="GO" id="GO:0006313">
    <property type="term" value="P:DNA transposition"/>
    <property type="evidence" value="ECO:0007669"/>
    <property type="project" value="InterPro"/>
</dbReference>
<accession>A0A8J7MFP6</accession>
<dbReference type="PANTHER" id="PTHR34322:SF2">
    <property type="entry name" value="TRANSPOSASE IS200-LIKE DOMAIN-CONTAINING PROTEIN"/>
    <property type="match status" value="1"/>
</dbReference>
<protein>
    <submittedName>
        <fullName evidence="3">Transposase</fullName>
    </submittedName>
</protein>
<feature type="region of interest" description="Disordered" evidence="1">
    <location>
        <begin position="343"/>
        <end position="379"/>
    </location>
</feature>
<dbReference type="SUPFAM" id="SSF143422">
    <property type="entry name" value="Transposase IS200-like"/>
    <property type="match status" value="1"/>
</dbReference>
<dbReference type="InterPro" id="IPR036515">
    <property type="entry name" value="Transposase_17_sf"/>
</dbReference>
<gene>
    <name evidence="3" type="ORF">JIN82_12180</name>
</gene>
<proteinExistence type="predicted"/>
<reference evidence="3" key="1">
    <citation type="submission" date="2021-01" db="EMBL/GenBank/DDBJ databases">
        <title>Modified the classification status of verrucomicrobia.</title>
        <authorList>
            <person name="Feng X."/>
        </authorList>
    </citation>
    <scope>NUCLEOTIDE SEQUENCE</scope>
    <source>
        <strain evidence="3">_KCTC 22039</strain>
    </source>
</reference>
<dbReference type="PANTHER" id="PTHR34322">
    <property type="entry name" value="TRANSPOSASE, Y1_TNP DOMAIN-CONTAINING"/>
    <property type="match status" value="1"/>
</dbReference>